<organism evidence="3 4">
    <name type="scientific">Mycena maculata</name>
    <dbReference type="NCBI Taxonomy" id="230809"/>
    <lineage>
        <taxon>Eukaryota</taxon>
        <taxon>Fungi</taxon>
        <taxon>Dikarya</taxon>
        <taxon>Basidiomycota</taxon>
        <taxon>Agaricomycotina</taxon>
        <taxon>Agaricomycetes</taxon>
        <taxon>Agaricomycetidae</taxon>
        <taxon>Agaricales</taxon>
        <taxon>Marasmiineae</taxon>
        <taxon>Mycenaceae</taxon>
        <taxon>Mycena</taxon>
    </lineage>
</organism>
<proteinExistence type="predicted"/>
<keyword evidence="4" id="KW-1185">Reference proteome</keyword>
<feature type="chain" id="PRO_5042188819" evidence="2">
    <location>
        <begin position="19"/>
        <end position="284"/>
    </location>
</feature>
<keyword evidence="2" id="KW-0732">Signal</keyword>
<evidence type="ECO:0000313" key="4">
    <source>
        <dbReference type="Proteomes" id="UP001215280"/>
    </source>
</evidence>
<dbReference type="EMBL" id="JARJLG010000069">
    <property type="protein sequence ID" value="KAJ7753949.1"/>
    <property type="molecule type" value="Genomic_DNA"/>
</dbReference>
<feature type="region of interest" description="Disordered" evidence="1">
    <location>
        <begin position="225"/>
        <end position="256"/>
    </location>
</feature>
<dbReference type="AlphaFoldDB" id="A0AAD7J2W8"/>
<dbReference type="Proteomes" id="UP001215280">
    <property type="component" value="Unassembled WGS sequence"/>
</dbReference>
<name>A0AAD7J2W8_9AGAR</name>
<reference evidence="3" key="1">
    <citation type="submission" date="2023-03" db="EMBL/GenBank/DDBJ databases">
        <title>Massive genome expansion in bonnet fungi (Mycena s.s.) driven by repeated elements and novel gene families across ecological guilds.</title>
        <authorList>
            <consortium name="Lawrence Berkeley National Laboratory"/>
            <person name="Harder C.B."/>
            <person name="Miyauchi S."/>
            <person name="Viragh M."/>
            <person name="Kuo A."/>
            <person name="Thoen E."/>
            <person name="Andreopoulos B."/>
            <person name="Lu D."/>
            <person name="Skrede I."/>
            <person name="Drula E."/>
            <person name="Henrissat B."/>
            <person name="Morin E."/>
            <person name="Kohler A."/>
            <person name="Barry K."/>
            <person name="LaButti K."/>
            <person name="Morin E."/>
            <person name="Salamov A."/>
            <person name="Lipzen A."/>
            <person name="Mereny Z."/>
            <person name="Hegedus B."/>
            <person name="Baldrian P."/>
            <person name="Stursova M."/>
            <person name="Weitz H."/>
            <person name="Taylor A."/>
            <person name="Grigoriev I.V."/>
            <person name="Nagy L.G."/>
            <person name="Martin F."/>
            <person name="Kauserud H."/>
        </authorList>
    </citation>
    <scope>NUCLEOTIDE SEQUENCE</scope>
    <source>
        <strain evidence="3">CBHHK188m</strain>
    </source>
</reference>
<evidence type="ECO:0000256" key="2">
    <source>
        <dbReference type="SAM" id="SignalP"/>
    </source>
</evidence>
<evidence type="ECO:0000313" key="3">
    <source>
        <dbReference type="EMBL" id="KAJ7753949.1"/>
    </source>
</evidence>
<sequence length="284" mass="30025">MFSHLFFFSEAVTQSLLAAPIFPAHSLWVQWTVGTSAARTQIPLWANPSVSAAAPSASVAATPSTPAASSATASTLHNSRTPLGNGFFRTLAGKLISDIKLSLLPVVDPKTPWMQPLNAVIMPKRILLALNKAGKSAALPDQDSNFIDTSQAVLNSFSGQVDAPGIMPFSDIEFLPYMCHRKGSHSMGDNAEKLKAVMGRWHVSTGGVDNDEMGGVSTPRWANGLSVNDTNGARGSGQQGWRGSGQRMDNGTGWRGGRSVRGRVLAVRSMALGLGGSLSVVRRV</sequence>
<evidence type="ECO:0000256" key="1">
    <source>
        <dbReference type="SAM" id="MobiDB-lite"/>
    </source>
</evidence>
<comment type="caution">
    <text evidence="3">The sequence shown here is derived from an EMBL/GenBank/DDBJ whole genome shotgun (WGS) entry which is preliminary data.</text>
</comment>
<gene>
    <name evidence="3" type="ORF">DFH07DRAFT_773965</name>
</gene>
<feature type="signal peptide" evidence="2">
    <location>
        <begin position="1"/>
        <end position="18"/>
    </location>
</feature>
<feature type="compositionally biased region" description="Gly residues" evidence="1">
    <location>
        <begin position="234"/>
        <end position="243"/>
    </location>
</feature>
<protein>
    <submittedName>
        <fullName evidence="3">Uncharacterized protein</fullName>
    </submittedName>
</protein>
<accession>A0AAD7J2W8</accession>